<evidence type="ECO:0000259" key="2">
    <source>
        <dbReference type="PROSITE" id="PS50943"/>
    </source>
</evidence>
<evidence type="ECO:0000313" key="4">
    <source>
        <dbReference type="Proteomes" id="UP000551878"/>
    </source>
</evidence>
<dbReference type="SUPFAM" id="SSF47413">
    <property type="entry name" value="lambda repressor-like DNA-binding domains"/>
    <property type="match status" value="1"/>
</dbReference>
<dbReference type="AlphaFoldDB" id="A0A840QKN0"/>
<dbReference type="PROSITE" id="PS50943">
    <property type="entry name" value="HTH_CROC1"/>
    <property type="match status" value="1"/>
</dbReference>
<protein>
    <submittedName>
        <fullName evidence="3">Transcriptional regulator with XRE-family HTH domain</fullName>
    </submittedName>
</protein>
<dbReference type="Gene3D" id="1.10.260.40">
    <property type="entry name" value="lambda repressor-like DNA-binding domains"/>
    <property type="match status" value="1"/>
</dbReference>
<organism evidence="3 4">
    <name type="scientific">Texcoconibacillus texcoconensis</name>
    <dbReference type="NCBI Taxonomy" id="1095777"/>
    <lineage>
        <taxon>Bacteria</taxon>
        <taxon>Bacillati</taxon>
        <taxon>Bacillota</taxon>
        <taxon>Bacilli</taxon>
        <taxon>Bacillales</taxon>
        <taxon>Bacillaceae</taxon>
        <taxon>Texcoconibacillus</taxon>
    </lineage>
</organism>
<dbReference type="PANTHER" id="PTHR46558:SF11">
    <property type="entry name" value="HTH-TYPE TRANSCRIPTIONAL REGULATOR XRE"/>
    <property type="match status" value="1"/>
</dbReference>
<proteinExistence type="predicted"/>
<dbReference type="GO" id="GO:0003677">
    <property type="term" value="F:DNA binding"/>
    <property type="evidence" value="ECO:0007669"/>
    <property type="project" value="UniProtKB-KW"/>
</dbReference>
<reference evidence="3 4" key="1">
    <citation type="submission" date="2020-08" db="EMBL/GenBank/DDBJ databases">
        <title>Genomic Encyclopedia of Type Strains, Phase IV (KMG-IV): sequencing the most valuable type-strain genomes for metagenomic binning, comparative biology and taxonomic classification.</title>
        <authorList>
            <person name="Goeker M."/>
        </authorList>
    </citation>
    <scope>NUCLEOTIDE SEQUENCE [LARGE SCALE GENOMIC DNA]</scope>
    <source>
        <strain evidence="3 4">DSM 24696</strain>
    </source>
</reference>
<dbReference type="InterPro" id="IPR010982">
    <property type="entry name" value="Lambda_DNA-bd_dom_sf"/>
</dbReference>
<dbReference type="SMART" id="SM00530">
    <property type="entry name" value="HTH_XRE"/>
    <property type="match status" value="1"/>
</dbReference>
<dbReference type="PANTHER" id="PTHR46558">
    <property type="entry name" value="TRACRIPTIONAL REGULATORY PROTEIN-RELATED-RELATED"/>
    <property type="match status" value="1"/>
</dbReference>
<keyword evidence="4" id="KW-1185">Reference proteome</keyword>
<evidence type="ECO:0000313" key="3">
    <source>
        <dbReference type="EMBL" id="MBB5171967.1"/>
    </source>
</evidence>
<sequence length="269" mass="31842">MLHKNWLIELRKSKKMTQEEVAAAAYINRAYYSQIETGKRTPSLDVAINISQVLGFDPFMFFQDHFHARTPEDDLNYSICASFKAIENSSIVYLYNHPESYLQNVISFLITAVEKEIHCLIIDDDNNIHHIHKQLESLFSENKHYKKNYIHIISRQQIINNNHKRTVETFLNLQRQFQAVRIWINEQKFNENDWLRTLENHLNQKQLANFENVFLLRSYNASMISAKANITMMRLYPYIMTDFEIVSSPLYSANNHSIIFPSLFIQDNM</sequence>
<dbReference type="RefSeq" id="WP_221301798.1">
    <property type="nucleotide sequence ID" value="NZ_JACHHB010000001.1"/>
</dbReference>
<name>A0A840QKN0_9BACI</name>
<dbReference type="InterPro" id="IPR001387">
    <property type="entry name" value="Cro/C1-type_HTH"/>
</dbReference>
<dbReference type="Pfam" id="PF01381">
    <property type="entry name" value="HTH_3"/>
    <property type="match status" value="1"/>
</dbReference>
<gene>
    <name evidence="3" type="ORF">HNQ41_000107</name>
</gene>
<evidence type="ECO:0000256" key="1">
    <source>
        <dbReference type="ARBA" id="ARBA00023125"/>
    </source>
</evidence>
<dbReference type="EMBL" id="JACHHB010000001">
    <property type="protein sequence ID" value="MBB5171967.1"/>
    <property type="molecule type" value="Genomic_DNA"/>
</dbReference>
<feature type="domain" description="HTH cro/C1-type" evidence="2">
    <location>
        <begin position="7"/>
        <end position="61"/>
    </location>
</feature>
<dbReference type="Proteomes" id="UP000551878">
    <property type="component" value="Unassembled WGS sequence"/>
</dbReference>
<comment type="caution">
    <text evidence="3">The sequence shown here is derived from an EMBL/GenBank/DDBJ whole genome shotgun (WGS) entry which is preliminary data.</text>
</comment>
<accession>A0A840QKN0</accession>
<dbReference type="CDD" id="cd00093">
    <property type="entry name" value="HTH_XRE"/>
    <property type="match status" value="1"/>
</dbReference>
<keyword evidence="1" id="KW-0238">DNA-binding</keyword>